<dbReference type="STRING" id="425264.A0A3G2S1F7"/>
<dbReference type="AlphaFoldDB" id="A0A3G2S1F7"/>
<dbReference type="InterPro" id="IPR022742">
    <property type="entry name" value="Hydrolase_4"/>
</dbReference>
<dbReference type="ESTHER" id="9basi-a0a3g2s1f7">
    <property type="family name" value="Monoglyceridelipase_lysophospholip"/>
</dbReference>
<dbReference type="Proteomes" id="UP000269793">
    <property type="component" value="Chromosome II"/>
</dbReference>
<feature type="domain" description="Serine aminopeptidase S33" evidence="3">
    <location>
        <begin position="117"/>
        <end position="363"/>
    </location>
</feature>
<sequence>MSHLVSCVAWYTREIYYVFIEPWLAKLGLVYFGFGDASYGREAIPYSNIERELIYEAPGVKVTRRRVFFSYNEPILDLKMQGQGLRLPFSYLGKPVTAWVNYYVWERPDEVARAKLNADIYMAHGINEYSGRTATAASVHLRNGFRVIGIDMPSFGRSSGLHGYLPTLRWNEGALNAVMLHVHMWDEYEQLENLANRKRFAQGASMGGFTCAYHAALHPPPSTSVSMSLNGICLTAPMLQISPITRPNVCIEAIARMVSLVAGRLGVLQPIRGHLSDDPNVEFYARQDRQGYLGRLRIDTGLGIADGLTHLDQIAESIRCPILIFHGTADRVTDPDGSQLFYDRLLVQDKTIKFWPGWEHVMIKNYPGMSEQDKAARTKLFRNGLWIMLV</sequence>
<dbReference type="VEuPathDB" id="FungiDB:DNF11_0931"/>
<name>A0A3G2S1F7_MALR7</name>
<evidence type="ECO:0000313" key="4">
    <source>
        <dbReference type="EMBL" id="AYO41881.1"/>
    </source>
</evidence>
<dbReference type="GO" id="GO:0047372">
    <property type="term" value="F:monoacylglycerol lipase activity"/>
    <property type="evidence" value="ECO:0007669"/>
    <property type="project" value="UniProtKB-EC"/>
</dbReference>
<gene>
    <name evidence="4" type="primary">MGLL</name>
    <name evidence="4" type="ORF">DNF11_0931</name>
</gene>
<evidence type="ECO:0000259" key="3">
    <source>
        <dbReference type="Pfam" id="PF12146"/>
    </source>
</evidence>
<protein>
    <submittedName>
        <fullName evidence="4">Monoglyceride lipase</fullName>
        <ecNumber evidence="4">3.1.1.23</ecNumber>
    </submittedName>
</protein>
<dbReference type="EC" id="3.1.1.23" evidence="4"/>
<dbReference type="InterPro" id="IPR051044">
    <property type="entry name" value="MAG_DAG_Lipase"/>
</dbReference>
<evidence type="ECO:0000313" key="5">
    <source>
        <dbReference type="Proteomes" id="UP000269793"/>
    </source>
</evidence>
<organism evidence="4 5">
    <name type="scientific">Malassezia restricta (strain ATCC 96810 / NBRC 103918 / CBS 7877)</name>
    <name type="common">Seborrheic dermatitis infection agent</name>
    <dbReference type="NCBI Taxonomy" id="425264"/>
    <lineage>
        <taxon>Eukaryota</taxon>
        <taxon>Fungi</taxon>
        <taxon>Dikarya</taxon>
        <taxon>Basidiomycota</taxon>
        <taxon>Ustilaginomycotina</taxon>
        <taxon>Malasseziomycetes</taxon>
        <taxon>Malasseziales</taxon>
        <taxon>Malasseziaceae</taxon>
        <taxon>Malassezia</taxon>
    </lineage>
</organism>
<dbReference type="EMBL" id="CP033149">
    <property type="protein sequence ID" value="AYO41881.1"/>
    <property type="molecule type" value="Genomic_DNA"/>
</dbReference>
<dbReference type="OrthoDB" id="10249433at2759"/>
<evidence type="ECO:0000256" key="2">
    <source>
        <dbReference type="ARBA" id="ARBA00048461"/>
    </source>
</evidence>
<dbReference type="GO" id="GO:0120516">
    <property type="term" value="F:diacylglycerol lipase activity"/>
    <property type="evidence" value="ECO:0007669"/>
    <property type="project" value="RHEA"/>
</dbReference>
<dbReference type="InterPro" id="IPR029058">
    <property type="entry name" value="AB_hydrolase_fold"/>
</dbReference>
<proteinExistence type="predicted"/>
<accession>A0A3G2S1F7</accession>
<reference evidence="4 5" key="1">
    <citation type="submission" date="2018-10" db="EMBL/GenBank/DDBJ databases">
        <title>Complete genome sequence of Malassezia restricta CBS 7877.</title>
        <authorList>
            <person name="Morand S.C."/>
            <person name="Bertignac M."/>
            <person name="Iltis A."/>
            <person name="Kolder I."/>
            <person name="Pirovano W."/>
            <person name="Jourdain R."/>
            <person name="Clavaud C."/>
        </authorList>
    </citation>
    <scope>NUCLEOTIDE SEQUENCE [LARGE SCALE GENOMIC DNA]</scope>
    <source>
        <strain evidence="4 5">CBS 7877</strain>
    </source>
</reference>
<keyword evidence="4" id="KW-0378">Hydrolase</keyword>
<comment type="catalytic activity">
    <reaction evidence="1">
        <text>a diacylglycerol + H2O = a monoacylglycerol + a fatty acid + H(+)</text>
        <dbReference type="Rhea" id="RHEA:32731"/>
        <dbReference type="ChEBI" id="CHEBI:15377"/>
        <dbReference type="ChEBI" id="CHEBI:15378"/>
        <dbReference type="ChEBI" id="CHEBI:17408"/>
        <dbReference type="ChEBI" id="CHEBI:18035"/>
        <dbReference type="ChEBI" id="CHEBI:28868"/>
    </reaction>
</comment>
<comment type="catalytic activity">
    <reaction evidence="2">
        <text>a monoacylglycerol + H2O = glycerol + a fatty acid + H(+)</text>
        <dbReference type="Rhea" id="RHEA:15245"/>
        <dbReference type="ChEBI" id="CHEBI:15377"/>
        <dbReference type="ChEBI" id="CHEBI:15378"/>
        <dbReference type="ChEBI" id="CHEBI:17408"/>
        <dbReference type="ChEBI" id="CHEBI:17754"/>
        <dbReference type="ChEBI" id="CHEBI:28868"/>
    </reaction>
</comment>
<keyword evidence="5" id="KW-1185">Reference proteome</keyword>
<dbReference type="PANTHER" id="PTHR11614">
    <property type="entry name" value="PHOSPHOLIPASE-RELATED"/>
    <property type="match status" value="1"/>
</dbReference>
<dbReference type="SUPFAM" id="SSF53474">
    <property type="entry name" value="alpha/beta-Hydrolases"/>
    <property type="match status" value="1"/>
</dbReference>
<evidence type="ECO:0000256" key="1">
    <source>
        <dbReference type="ARBA" id="ARBA00047591"/>
    </source>
</evidence>
<dbReference type="Gene3D" id="3.40.50.1820">
    <property type="entry name" value="alpha/beta hydrolase"/>
    <property type="match status" value="1"/>
</dbReference>
<dbReference type="Pfam" id="PF12146">
    <property type="entry name" value="Hydrolase_4"/>
    <property type="match status" value="1"/>
</dbReference>